<evidence type="ECO:0000259" key="2">
    <source>
        <dbReference type="Pfam" id="PF20152"/>
    </source>
</evidence>
<feature type="transmembrane region" description="Helical" evidence="1">
    <location>
        <begin position="156"/>
        <end position="176"/>
    </location>
</feature>
<name>A0A4Y7SNX5_COPMI</name>
<feature type="transmembrane region" description="Helical" evidence="1">
    <location>
        <begin position="197"/>
        <end position="217"/>
    </location>
</feature>
<feature type="transmembrane region" description="Helical" evidence="1">
    <location>
        <begin position="6"/>
        <end position="28"/>
    </location>
</feature>
<organism evidence="3 4">
    <name type="scientific">Coprinellus micaceus</name>
    <name type="common">Glistening ink-cap mushroom</name>
    <name type="synonym">Coprinus micaceus</name>
    <dbReference type="NCBI Taxonomy" id="71717"/>
    <lineage>
        <taxon>Eukaryota</taxon>
        <taxon>Fungi</taxon>
        <taxon>Dikarya</taxon>
        <taxon>Basidiomycota</taxon>
        <taxon>Agaricomycotina</taxon>
        <taxon>Agaricomycetes</taxon>
        <taxon>Agaricomycetidae</taxon>
        <taxon>Agaricales</taxon>
        <taxon>Agaricineae</taxon>
        <taxon>Psathyrellaceae</taxon>
        <taxon>Coprinellus</taxon>
    </lineage>
</organism>
<evidence type="ECO:0000313" key="3">
    <source>
        <dbReference type="EMBL" id="TEB22959.1"/>
    </source>
</evidence>
<dbReference type="Pfam" id="PF20152">
    <property type="entry name" value="DUF6534"/>
    <property type="match status" value="1"/>
</dbReference>
<dbReference type="OrthoDB" id="2562493at2759"/>
<evidence type="ECO:0000256" key="1">
    <source>
        <dbReference type="SAM" id="Phobius"/>
    </source>
</evidence>
<evidence type="ECO:0000313" key="4">
    <source>
        <dbReference type="Proteomes" id="UP000298030"/>
    </source>
</evidence>
<proteinExistence type="predicted"/>
<gene>
    <name evidence="3" type="ORF">FA13DRAFT_1798390</name>
</gene>
<feature type="transmembrane region" description="Helical" evidence="1">
    <location>
        <begin position="40"/>
        <end position="69"/>
    </location>
</feature>
<reference evidence="3 4" key="1">
    <citation type="journal article" date="2019" name="Nat. Ecol. Evol.">
        <title>Megaphylogeny resolves global patterns of mushroom evolution.</title>
        <authorList>
            <person name="Varga T."/>
            <person name="Krizsan K."/>
            <person name="Foldi C."/>
            <person name="Dima B."/>
            <person name="Sanchez-Garcia M."/>
            <person name="Sanchez-Ramirez S."/>
            <person name="Szollosi G.J."/>
            <person name="Szarkandi J.G."/>
            <person name="Papp V."/>
            <person name="Albert L."/>
            <person name="Andreopoulos W."/>
            <person name="Angelini C."/>
            <person name="Antonin V."/>
            <person name="Barry K.W."/>
            <person name="Bougher N.L."/>
            <person name="Buchanan P."/>
            <person name="Buyck B."/>
            <person name="Bense V."/>
            <person name="Catcheside P."/>
            <person name="Chovatia M."/>
            <person name="Cooper J."/>
            <person name="Damon W."/>
            <person name="Desjardin D."/>
            <person name="Finy P."/>
            <person name="Geml J."/>
            <person name="Haridas S."/>
            <person name="Hughes K."/>
            <person name="Justo A."/>
            <person name="Karasinski D."/>
            <person name="Kautmanova I."/>
            <person name="Kiss B."/>
            <person name="Kocsube S."/>
            <person name="Kotiranta H."/>
            <person name="LaButti K.M."/>
            <person name="Lechner B.E."/>
            <person name="Liimatainen K."/>
            <person name="Lipzen A."/>
            <person name="Lukacs Z."/>
            <person name="Mihaltcheva S."/>
            <person name="Morgado L.N."/>
            <person name="Niskanen T."/>
            <person name="Noordeloos M.E."/>
            <person name="Ohm R.A."/>
            <person name="Ortiz-Santana B."/>
            <person name="Ovrebo C."/>
            <person name="Racz N."/>
            <person name="Riley R."/>
            <person name="Savchenko A."/>
            <person name="Shiryaev A."/>
            <person name="Soop K."/>
            <person name="Spirin V."/>
            <person name="Szebenyi C."/>
            <person name="Tomsovsky M."/>
            <person name="Tulloss R.E."/>
            <person name="Uehling J."/>
            <person name="Grigoriev I.V."/>
            <person name="Vagvolgyi C."/>
            <person name="Papp T."/>
            <person name="Martin F.M."/>
            <person name="Miettinen O."/>
            <person name="Hibbett D.S."/>
            <person name="Nagy L.G."/>
        </authorList>
    </citation>
    <scope>NUCLEOTIDE SEQUENCE [LARGE SCALE GENOMIC DNA]</scope>
    <source>
        <strain evidence="3 4">FP101781</strain>
    </source>
</reference>
<feature type="transmembrane region" description="Helical" evidence="1">
    <location>
        <begin position="115"/>
        <end position="136"/>
    </location>
</feature>
<dbReference type="PANTHER" id="PTHR40465">
    <property type="entry name" value="CHROMOSOME 1, WHOLE GENOME SHOTGUN SEQUENCE"/>
    <property type="match status" value="1"/>
</dbReference>
<dbReference type="Proteomes" id="UP000298030">
    <property type="component" value="Unassembled WGS sequence"/>
</dbReference>
<sequence length="324" mass="35852">MSFSSTLGALLVAVFINTYLYGLASFQYGSYYNSKFNDPLWIKLTIGGLFVTDTFHSICILYMAWVYAVDNFANPEGLMRIIWPFPLSAIMMTFTALVVQLFLSYRILLLTRRYYISIGLAILATGCFVSGMIVGVKVWLAGSMMELGSVNTVLTVWLSSETAIDVIIAVILLFVLHNSKSGLRNSNRVMERLMRTSLQTGVCTGLFATMCMVLWLAKPGTMYYLIFGLPISRVYTCSLLDTLLARETLRDMLDGSDTYIGSSIFGKSAGTASVLHVARTRDVELAHTDRYLPGKPEAVNLELAPGSNLGDGWKSESTFKRNDG</sequence>
<keyword evidence="1" id="KW-0472">Membrane</keyword>
<accession>A0A4Y7SNX5</accession>
<keyword evidence="1" id="KW-1133">Transmembrane helix</keyword>
<dbReference type="STRING" id="71717.A0A4Y7SNX5"/>
<feature type="domain" description="DUF6534" evidence="2">
    <location>
        <begin position="162"/>
        <end position="247"/>
    </location>
</feature>
<dbReference type="InterPro" id="IPR045339">
    <property type="entry name" value="DUF6534"/>
</dbReference>
<dbReference type="AlphaFoldDB" id="A0A4Y7SNX5"/>
<dbReference type="EMBL" id="QPFP01000083">
    <property type="protein sequence ID" value="TEB22959.1"/>
    <property type="molecule type" value="Genomic_DNA"/>
</dbReference>
<comment type="caution">
    <text evidence="3">The sequence shown here is derived from an EMBL/GenBank/DDBJ whole genome shotgun (WGS) entry which is preliminary data.</text>
</comment>
<dbReference type="PANTHER" id="PTHR40465:SF1">
    <property type="entry name" value="DUF6534 DOMAIN-CONTAINING PROTEIN"/>
    <property type="match status" value="1"/>
</dbReference>
<feature type="transmembrane region" description="Helical" evidence="1">
    <location>
        <begin position="81"/>
        <end position="103"/>
    </location>
</feature>
<protein>
    <recommendedName>
        <fullName evidence="2">DUF6534 domain-containing protein</fullName>
    </recommendedName>
</protein>
<keyword evidence="1" id="KW-0812">Transmembrane</keyword>
<keyword evidence="4" id="KW-1185">Reference proteome</keyword>